<organism evidence="6 7">
    <name type="scientific">Streptomyces poriferorum</name>
    <dbReference type="NCBI Taxonomy" id="2798799"/>
    <lineage>
        <taxon>Bacteria</taxon>
        <taxon>Bacillati</taxon>
        <taxon>Actinomycetota</taxon>
        <taxon>Actinomycetes</taxon>
        <taxon>Kitasatosporales</taxon>
        <taxon>Streptomycetaceae</taxon>
        <taxon>Streptomyces</taxon>
    </lineage>
</organism>
<accession>A0ABY9IM06</accession>
<sequence length="882" mass="95074">MTSRPGPGIPATSPGETTLGDHVLGQLRRLGATVGLSEADTELYGQVLIASLADAADRPLSLPPASPTFLSDDHSPVEFSLASSPDAAPALRVLVEPGWVHSDMADSGRAGLAVIRAMGARWGFATDRLDALADLFFPAAAQGPLALWYALDLRAGGVPGVKVYLNPSASGPEGAARTVQEALRRLGYGQAFEQLPPAAGYPFLALDLGAWTSPRVKVYVRHPRMSADDACALSRASGAAAADIRYFFHAAAGSLAPSERGGNDTLRLVRRPVLTCHSFTEGDSNPSGFTLHIPVRDYVRDDEEALARATALLTRAGMDPTVLNRSLGALTQRNLADGVGLIAYLALVYERNRPPRLTAYLSSEAHRVRPPQEQYPRGTWMPAQLTRSVLDLGHQAVGHVSPHTAHRTEGSHVEPYRIKVVEPLAFTTREEREAALKRVAYNPFDLRADEVTIDLLSDSGTGAISADQLAAGMQGDESYAGSRSFYRWHEVVSELTGYPHILPAHQGRAAERILFSSLLRPGTSVLSNTHFDTTRANVELTGCTAYDLPCAEAKDLDSDFPFKGNIDLIALEQALENADRTPVGAVLMTITNNGGGGQPVSMDNLHRTAELCRRHNVPMILDAARFAENAWLVTQREPGYADRTPRQVAEEAFRLADGCVMSAKKDGIVHIGGFIGLKDAELAERCGGLLIATEGFTTYGGLSGRDLDMMARGLLEVTEPAYLAERADIAAYLAARIREAGVDIVEPAGLHALYVNAGRLLPHIPPHQYPGTALVCELYLRGGIRSAELGSLYLGEEDEHGNPVKTAPYELVRLALPRRVYTRSHYDHVAATLADIAKNPESVRGYRVTGQSPILRHFSIKLEPVSPATDQHSSFVTTRAQP</sequence>
<evidence type="ECO:0000256" key="3">
    <source>
        <dbReference type="ARBA" id="ARBA00022679"/>
    </source>
</evidence>
<keyword evidence="4" id="KW-0663">Pyridoxal phosphate</keyword>
<dbReference type="Gene3D" id="3.40.640.10">
    <property type="entry name" value="Type I PLP-dependent aspartate aminotransferase-like (Major domain)"/>
    <property type="match status" value="1"/>
</dbReference>
<dbReference type="GO" id="GO:0009034">
    <property type="term" value="F:tryptophanase activity"/>
    <property type="evidence" value="ECO:0007669"/>
    <property type="project" value="UniProtKB-EC"/>
</dbReference>
<evidence type="ECO:0000256" key="4">
    <source>
        <dbReference type="ARBA" id="ARBA00022898"/>
    </source>
</evidence>
<dbReference type="Gene3D" id="3.90.1150.10">
    <property type="entry name" value="Aspartate Aminotransferase, domain 1"/>
    <property type="match status" value="1"/>
</dbReference>
<dbReference type="InterPro" id="IPR017795">
    <property type="entry name" value="ABBA_NscD-like"/>
</dbReference>
<comment type="cofactor">
    <cofactor evidence="1">
        <name>pyridoxal 5'-phosphate</name>
        <dbReference type="ChEBI" id="CHEBI:597326"/>
    </cofactor>
</comment>
<dbReference type="InterPro" id="IPR033964">
    <property type="entry name" value="ABBA"/>
</dbReference>
<name>A0ABY9IM06_9ACTN</name>
<evidence type="ECO:0000256" key="2">
    <source>
        <dbReference type="ARBA" id="ARBA00009721"/>
    </source>
</evidence>
<dbReference type="InterPro" id="IPR001597">
    <property type="entry name" value="ArAA_b-elim_lyase/Thr_aldolase"/>
</dbReference>
<dbReference type="EMBL" id="CP120988">
    <property type="protein sequence ID" value="WLQ55213.1"/>
    <property type="molecule type" value="Genomic_DNA"/>
</dbReference>
<dbReference type="RefSeq" id="WP_306106043.1">
    <property type="nucleotide sequence ID" value="NZ_CP120988.1"/>
</dbReference>
<comment type="similarity">
    <text evidence="2">Belongs to the beta-eliminating lyase family.</text>
</comment>
<protein>
    <submittedName>
        <fullName evidence="6">Tryptophanase</fullName>
        <ecNumber evidence="6">4.1.99.1</ecNumber>
    </submittedName>
</protein>
<reference evidence="6 7" key="1">
    <citation type="submission" date="2023-03" db="EMBL/GenBank/DDBJ databases">
        <title>Isolation and description of six Streptomyces strains from soil environments, able to metabolize different microbial glucans.</title>
        <authorList>
            <person name="Widen T."/>
            <person name="Larsbrink J."/>
        </authorList>
    </citation>
    <scope>NUCLEOTIDE SEQUENCE [LARGE SCALE GENOMIC DNA]</scope>
    <source>
        <strain evidence="6 7">Alt2</strain>
    </source>
</reference>
<dbReference type="Proteomes" id="UP001235744">
    <property type="component" value="Chromosome"/>
</dbReference>
<feature type="domain" description="Aromatic amino acid beta-eliminating lyase/threonine aldolase" evidence="5">
    <location>
        <begin position="454"/>
        <end position="831"/>
    </location>
</feature>
<dbReference type="InterPro" id="IPR015424">
    <property type="entry name" value="PyrdxlP-dep_Trfase"/>
</dbReference>
<dbReference type="PANTHER" id="PTHR32325">
    <property type="entry name" value="BETA-ELIMINATING LYASE-LIKE PROTEIN-RELATED"/>
    <property type="match status" value="1"/>
</dbReference>
<dbReference type="PANTHER" id="PTHR32325:SF4">
    <property type="entry name" value="TRYPTOPHANASE"/>
    <property type="match status" value="1"/>
</dbReference>
<dbReference type="EC" id="4.1.99.1" evidence="6"/>
<dbReference type="SFLD" id="SFLDG01162">
    <property type="entry name" value="I"/>
    <property type="match status" value="1"/>
</dbReference>
<dbReference type="Pfam" id="PF11991">
    <property type="entry name" value="Trp_DMAT"/>
    <property type="match status" value="1"/>
</dbReference>
<dbReference type="InterPro" id="IPR015421">
    <property type="entry name" value="PyrdxlP-dep_Trfase_major"/>
</dbReference>
<dbReference type="SUPFAM" id="SSF53383">
    <property type="entry name" value="PLP-dependent transferases"/>
    <property type="match status" value="1"/>
</dbReference>
<keyword evidence="3" id="KW-0808">Transferase</keyword>
<dbReference type="Pfam" id="PF01212">
    <property type="entry name" value="Beta_elim_lyase"/>
    <property type="match status" value="1"/>
</dbReference>
<evidence type="ECO:0000256" key="1">
    <source>
        <dbReference type="ARBA" id="ARBA00001933"/>
    </source>
</evidence>
<keyword evidence="6" id="KW-0456">Lyase</keyword>
<evidence type="ECO:0000313" key="7">
    <source>
        <dbReference type="Proteomes" id="UP001235744"/>
    </source>
</evidence>
<keyword evidence="7" id="KW-1185">Reference proteome</keyword>
<dbReference type="InterPro" id="IPR015422">
    <property type="entry name" value="PyrdxlP-dep_Trfase_small"/>
</dbReference>
<gene>
    <name evidence="6" type="ORF">P8A19_07065</name>
</gene>
<dbReference type="SFLD" id="SFLDS00036">
    <property type="entry name" value="Aromatic_Prenyltransferase"/>
    <property type="match status" value="1"/>
</dbReference>
<dbReference type="NCBIfam" id="NF009709">
    <property type="entry name" value="PRK13238.1"/>
    <property type="match status" value="1"/>
</dbReference>
<evidence type="ECO:0000259" key="5">
    <source>
        <dbReference type="Pfam" id="PF01212"/>
    </source>
</evidence>
<proteinExistence type="inferred from homology"/>
<evidence type="ECO:0000313" key="6">
    <source>
        <dbReference type="EMBL" id="WLQ55213.1"/>
    </source>
</evidence>